<organism evidence="2 3">
    <name type="scientific">Methylogaea oryzae</name>
    <dbReference type="NCBI Taxonomy" id="1295382"/>
    <lineage>
        <taxon>Bacteria</taxon>
        <taxon>Pseudomonadati</taxon>
        <taxon>Pseudomonadota</taxon>
        <taxon>Gammaproteobacteria</taxon>
        <taxon>Methylococcales</taxon>
        <taxon>Methylococcaceae</taxon>
        <taxon>Methylogaea</taxon>
    </lineage>
</organism>
<feature type="transmembrane region" description="Helical" evidence="1">
    <location>
        <begin position="134"/>
        <end position="153"/>
    </location>
</feature>
<evidence type="ECO:0000256" key="1">
    <source>
        <dbReference type="SAM" id="Phobius"/>
    </source>
</evidence>
<dbReference type="AlphaFoldDB" id="A0A8D4VN00"/>
<dbReference type="EMBL" id="AP019782">
    <property type="protein sequence ID" value="BBL70209.1"/>
    <property type="molecule type" value="Genomic_DNA"/>
</dbReference>
<keyword evidence="1" id="KW-0472">Membrane</keyword>
<sequence length="178" mass="20392">MQWVIDLLIVQGLLGAFDVFWHHEWQERLPTRANAKLEQKIHGARELFYAVVFLGLAWCAWHGWYAWLLAAVIALEVALTAWDFVEEDRSRRLRPSERVTHLILSINGGAYLALLFPHWLVWRAQPTALAGADFGWQSWLLSLMGVGVFVWGLRDLWSGLHTPKQPAAAETEDMPCAY</sequence>
<protein>
    <submittedName>
        <fullName evidence="2">Uncharacterized protein</fullName>
    </submittedName>
</protein>
<proteinExistence type="predicted"/>
<reference evidence="2" key="1">
    <citation type="submission" date="2019-06" db="EMBL/GenBank/DDBJ databases">
        <title>Complete genome sequence of Methylogaea oryzae strain JCM16910.</title>
        <authorList>
            <person name="Asakawa S."/>
        </authorList>
    </citation>
    <scope>NUCLEOTIDE SEQUENCE</scope>
    <source>
        <strain evidence="2">E10</strain>
    </source>
</reference>
<feature type="transmembrane region" description="Helical" evidence="1">
    <location>
        <begin position="102"/>
        <end position="122"/>
    </location>
</feature>
<evidence type="ECO:0000313" key="3">
    <source>
        <dbReference type="Proteomes" id="UP000824988"/>
    </source>
</evidence>
<accession>A0A8D4VN00</accession>
<dbReference type="Proteomes" id="UP000824988">
    <property type="component" value="Chromosome"/>
</dbReference>
<dbReference type="RefSeq" id="WP_054773745.1">
    <property type="nucleotide sequence ID" value="NZ_AP019782.1"/>
</dbReference>
<name>A0A8D4VN00_9GAMM</name>
<dbReference type="KEGG" id="moz:MoryE10_08150"/>
<keyword evidence="3" id="KW-1185">Reference proteome</keyword>
<evidence type="ECO:0000313" key="2">
    <source>
        <dbReference type="EMBL" id="BBL70209.1"/>
    </source>
</evidence>
<keyword evidence="1" id="KW-0812">Transmembrane</keyword>
<keyword evidence="1" id="KW-1133">Transmembrane helix</keyword>
<gene>
    <name evidence="2" type="ORF">MoryE10_08150</name>
</gene>
<feature type="transmembrane region" description="Helical" evidence="1">
    <location>
        <begin position="64"/>
        <end position="82"/>
    </location>
</feature>